<evidence type="ECO:0000256" key="5">
    <source>
        <dbReference type="ARBA" id="ARBA00022741"/>
    </source>
</evidence>
<dbReference type="SUPFAM" id="SSF52172">
    <property type="entry name" value="CheY-like"/>
    <property type="match status" value="1"/>
</dbReference>
<evidence type="ECO:0000259" key="14">
    <source>
        <dbReference type="PROSITE" id="PS50110"/>
    </source>
</evidence>
<feature type="modified residue" description="4-aspartylphosphate" evidence="11">
    <location>
        <position position="377"/>
    </location>
</feature>
<sequence>MTQAGPVTRNRYERERAARQSAERLLEAKSRELFEANQRLMQQAQALELAVTERTREAEEAAQARAQAEAANDAKSSFLASMSHEIRTPLHGVLGMMSALDSTALTNEQRDLLEVMKEAGYVLRTVVNDILDLSKIEAGQLELSNAAFYLPNVLKSLKQHFGLSASAKGLTLLFDTDASCERWLFGDEFRLRQVFGNLLSNAVKFTAHGTILLKARVRQEAGGVYGLDVLVEDTGLGLSAFARDGLFKPFAQADPKIAHRFGGSGLGLTITRRICHLMGGAITLDGEEGKGTVAEFQVRLKSAEPPEARTHCADLASAEALLEARNWTILVVDDSAVNRKVVTQYLKRYKLTVLEAEDGVNAVDLWRRAKPDFILMDINMPVMGGIAAALRIREEAIERAEPRVPIVALTANAMSHQVNDYLDAGLDAHIAKPVGRAELVRVIGSFLSQRVSRA</sequence>
<evidence type="ECO:0000256" key="4">
    <source>
        <dbReference type="ARBA" id="ARBA00022679"/>
    </source>
</evidence>
<evidence type="ECO:0000256" key="7">
    <source>
        <dbReference type="ARBA" id="ARBA00022840"/>
    </source>
</evidence>
<dbReference type="Gene3D" id="1.10.287.130">
    <property type="match status" value="1"/>
</dbReference>
<keyword evidence="4" id="KW-0808">Transferase</keyword>
<dbReference type="Gene3D" id="3.30.565.10">
    <property type="entry name" value="Histidine kinase-like ATPase, C-terminal domain"/>
    <property type="match status" value="1"/>
</dbReference>
<dbReference type="SMART" id="SM00388">
    <property type="entry name" value="HisKA"/>
    <property type="match status" value="1"/>
</dbReference>
<evidence type="ECO:0000256" key="10">
    <source>
        <dbReference type="ARBA" id="ARBA00068150"/>
    </source>
</evidence>
<dbReference type="PRINTS" id="PR00344">
    <property type="entry name" value="BCTRLSENSOR"/>
</dbReference>
<protein>
    <recommendedName>
        <fullName evidence="10">Sensory/regulatory protein RpfC</fullName>
        <ecNumber evidence="2">2.7.13.3</ecNumber>
    </recommendedName>
</protein>
<keyword evidence="12" id="KW-0175">Coiled coil</keyword>
<dbReference type="InterPro" id="IPR003594">
    <property type="entry name" value="HATPase_dom"/>
</dbReference>
<keyword evidence="5" id="KW-0547">Nucleotide-binding</keyword>
<keyword evidence="3 11" id="KW-0597">Phosphoprotein</keyword>
<dbReference type="InterPro" id="IPR036097">
    <property type="entry name" value="HisK_dim/P_sf"/>
</dbReference>
<comment type="subunit">
    <text evidence="9">At low DSF concentrations, interacts with RpfF.</text>
</comment>
<evidence type="ECO:0000256" key="3">
    <source>
        <dbReference type="ARBA" id="ARBA00022553"/>
    </source>
</evidence>
<dbReference type="FunFam" id="1.10.287.130:FF:000002">
    <property type="entry name" value="Two-component osmosensing histidine kinase"/>
    <property type="match status" value="1"/>
</dbReference>
<evidence type="ECO:0000256" key="12">
    <source>
        <dbReference type="SAM" id="Coils"/>
    </source>
</evidence>
<evidence type="ECO:0000256" key="9">
    <source>
        <dbReference type="ARBA" id="ARBA00064003"/>
    </source>
</evidence>
<evidence type="ECO:0000256" key="8">
    <source>
        <dbReference type="ARBA" id="ARBA00023012"/>
    </source>
</evidence>
<dbReference type="PANTHER" id="PTHR45339">
    <property type="entry name" value="HYBRID SIGNAL TRANSDUCTION HISTIDINE KINASE J"/>
    <property type="match status" value="1"/>
</dbReference>
<organism evidence="15 16">
    <name type="scientific">Lentibacter algarum</name>
    <dbReference type="NCBI Taxonomy" id="576131"/>
    <lineage>
        <taxon>Bacteria</taxon>
        <taxon>Pseudomonadati</taxon>
        <taxon>Pseudomonadota</taxon>
        <taxon>Alphaproteobacteria</taxon>
        <taxon>Rhodobacterales</taxon>
        <taxon>Roseobacteraceae</taxon>
        <taxon>Lentibacter</taxon>
    </lineage>
</organism>
<feature type="coiled-coil region" evidence="12">
    <location>
        <begin position="12"/>
        <end position="74"/>
    </location>
</feature>
<evidence type="ECO:0000313" key="16">
    <source>
        <dbReference type="Proteomes" id="UP000199026"/>
    </source>
</evidence>
<dbReference type="SUPFAM" id="SSF47384">
    <property type="entry name" value="Homodimeric domain of signal transducing histidine kinase"/>
    <property type="match status" value="1"/>
</dbReference>
<gene>
    <name evidence="15" type="ORF">SAMN05444486_101791</name>
</gene>
<evidence type="ECO:0000256" key="2">
    <source>
        <dbReference type="ARBA" id="ARBA00012438"/>
    </source>
</evidence>
<reference evidence="15 16" key="1">
    <citation type="submission" date="2016-10" db="EMBL/GenBank/DDBJ databases">
        <authorList>
            <person name="de Groot N.N."/>
        </authorList>
    </citation>
    <scope>NUCLEOTIDE SEQUENCE [LARGE SCALE GENOMIC DNA]</scope>
    <source>
        <strain evidence="15 16">DSM 24677</strain>
    </source>
</reference>
<keyword evidence="7" id="KW-0067">ATP-binding</keyword>
<dbReference type="FunFam" id="3.30.565.10:FF:000010">
    <property type="entry name" value="Sensor histidine kinase RcsC"/>
    <property type="match status" value="1"/>
</dbReference>
<dbReference type="InterPro" id="IPR011006">
    <property type="entry name" value="CheY-like_superfamily"/>
</dbReference>
<dbReference type="Gene3D" id="3.40.50.2300">
    <property type="match status" value="1"/>
</dbReference>
<dbReference type="STRING" id="576131.SAMN05444486_101791"/>
<dbReference type="InterPro" id="IPR005467">
    <property type="entry name" value="His_kinase_dom"/>
</dbReference>
<evidence type="ECO:0000313" key="15">
    <source>
        <dbReference type="EMBL" id="SDY21438.1"/>
    </source>
</evidence>
<dbReference type="CDD" id="cd17546">
    <property type="entry name" value="REC_hyHK_CKI1_RcsC-like"/>
    <property type="match status" value="1"/>
</dbReference>
<dbReference type="EMBL" id="FNPR01000001">
    <property type="protein sequence ID" value="SDY21438.1"/>
    <property type="molecule type" value="Genomic_DNA"/>
</dbReference>
<keyword evidence="6 15" id="KW-0418">Kinase</keyword>
<evidence type="ECO:0000259" key="13">
    <source>
        <dbReference type="PROSITE" id="PS50109"/>
    </source>
</evidence>
<proteinExistence type="predicted"/>
<dbReference type="Pfam" id="PF00512">
    <property type="entry name" value="HisKA"/>
    <property type="match status" value="1"/>
</dbReference>
<keyword evidence="16" id="KW-1185">Reference proteome</keyword>
<dbReference type="Proteomes" id="UP000199026">
    <property type="component" value="Unassembled WGS sequence"/>
</dbReference>
<dbReference type="GO" id="GO:0000155">
    <property type="term" value="F:phosphorelay sensor kinase activity"/>
    <property type="evidence" value="ECO:0007669"/>
    <property type="project" value="InterPro"/>
</dbReference>
<dbReference type="CDD" id="cd00082">
    <property type="entry name" value="HisKA"/>
    <property type="match status" value="1"/>
</dbReference>
<dbReference type="EC" id="2.7.13.3" evidence="2"/>
<dbReference type="PANTHER" id="PTHR45339:SF5">
    <property type="entry name" value="HISTIDINE KINASE"/>
    <property type="match status" value="1"/>
</dbReference>
<dbReference type="Pfam" id="PF02518">
    <property type="entry name" value="HATPase_c"/>
    <property type="match status" value="1"/>
</dbReference>
<evidence type="ECO:0000256" key="6">
    <source>
        <dbReference type="ARBA" id="ARBA00022777"/>
    </source>
</evidence>
<dbReference type="PROSITE" id="PS50110">
    <property type="entry name" value="RESPONSE_REGULATORY"/>
    <property type="match status" value="1"/>
</dbReference>
<dbReference type="InterPro" id="IPR001789">
    <property type="entry name" value="Sig_transdc_resp-reg_receiver"/>
</dbReference>
<dbReference type="InterPro" id="IPR036890">
    <property type="entry name" value="HATPase_C_sf"/>
</dbReference>
<dbReference type="SUPFAM" id="SSF55874">
    <property type="entry name" value="ATPase domain of HSP90 chaperone/DNA topoisomerase II/histidine kinase"/>
    <property type="match status" value="1"/>
</dbReference>
<name>A0A1H3I2W2_9RHOB</name>
<dbReference type="SMART" id="SM00448">
    <property type="entry name" value="REC"/>
    <property type="match status" value="1"/>
</dbReference>
<dbReference type="InterPro" id="IPR003661">
    <property type="entry name" value="HisK_dim/P_dom"/>
</dbReference>
<comment type="catalytic activity">
    <reaction evidence="1">
        <text>ATP + protein L-histidine = ADP + protein N-phospho-L-histidine.</text>
        <dbReference type="EC" id="2.7.13.3"/>
    </reaction>
</comment>
<dbReference type="GO" id="GO:0005524">
    <property type="term" value="F:ATP binding"/>
    <property type="evidence" value="ECO:0007669"/>
    <property type="project" value="UniProtKB-KW"/>
</dbReference>
<dbReference type="InterPro" id="IPR004358">
    <property type="entry name" value="Sig_transdc_His_kin-like_C"/>
</dbReference>
<feature type="domain" description="Histidine kinase" evidence="13">
    <location>
        <begin position="81"/>
        <end position="302"/>
    </location>
</feature>
<dbReference type="OrthoDB" id="9801651at2"/>
<evidence type="ECO:0000256" key="11">
    <source>
        <dbReference type="PROSITE-ProRule" id="PRU00169"/>
    </source>
</evidence>
<evidence type="ECO:0000256" key="1">
    <source>
        <dbReference type="ARBA" id="ARBA00000085"/>
    </source>
</evidence>
<accession>A0A1H3I2W2</accession>
<dbReference type="SMART" id="SM00387">
    <property type="entry name" value="HATPase_c"/>
    <property type="match status" value="1"/>
</dbReference>
<dbReference type="AlphaFoldDB" id="A0A1H3I2W2"/>
<dbReference type="CDD" id="cd16922">
    <property type="entry name" value="HATPase_EvgS-ArcB-TorS-like"/>
    <property type="match status" value="1"/>
</dbReference>
<feature type="domain" description="Response regulatory" evidence="14">
    <location>
        <begin position="328"/>
        <end position="447"/>
    </location>
</feature>
<dbReference type="Pfam" id="PF00072">
    <property type="entry name" value="Response_reg"/>
    <property type="match status" value="1"/>
</dbReference>
<keyword evidence="8" id="KW-0902">Two-component regulatory system</keyword>
<dbReference type="PROSITE" id="PS50109">
    <property type="entry name" value="HIS_KIN"/>
    <property type="match status" value="1"/>
</dbReference>